<evidence type="ECO:0000256" key="2">
    <source>
        <dbReference type="ARBA" id="ARBA00009773"/>
    </source>
</evidence>
<dbReference type="Proteomes" id="UP000228635">
    <property type="component" value="Unassembled WGS sequence"/>
</dbReference>
<keyword evidence="5 6" id="KW-0472">Membrane</keyword>
<feature type="transmembrane region" description="Helical" evidence="6">
    <location>
        <begin position="201"/>
        <end position="223"/>
    </location>
</feature>
<keyword evidence="3 6" id="KW-0812">Transmembrane</keyword>
<feature type="transmembrane region" description="Helical" evidence="6">
    <location>
        <begin position="256"/>
        <end position="278"/>
    </location>
</feature>
<name>A0A2M6WIK8_9BACT</name>
<evidence type="ECO:0000313" key="7">
    <source>
        <dbReference type="EMBL" id="PIT92593.1"/>
    </source>
</evidence>
<feature type="transmembrane region" description="Helical" evidence="6">
    <location>
        <begin position="299"/>
        <end position="327"/>
    </location>
</feature>
<organism evidence="7 8">
    <name type="scientific">Candidatus Harrisonbacteria bacterium CG10_big_fil_rev_8_21_14_0_10_42_17</name>
    <dbReference type="NCBI Taxonomy" id="1974584"/>
    <lineage>
        <taxon>Bacteria</taxon>
        <taxon>Candidatus Harrisoniibacteriota</taxon>
    </lineage>
</organism>
<reference evidence="8" key="1">
    <citation type="submission" date="2017-09" db="EMBL/GenBank/DDBJ databases">
        <title>Depth-based differentiation of microbial function through sediment-hosted aquifers and enrichment of novel symbionts in the deep terrestrial subsurface.</title>
        <authorList>
            <person name="Probst A.J."/>
            <person name="Ladd B."/>
            <person name="Jarett J.K."/>
            <person name="Geller-Mcgrath D.E."/>
            <person name="Sieber C.M.K."/>
            <person name="Emerson J.B."/>
            <person name="Anantharaman K."/>
            <person name="Thomas B.C."/>
            <person name="Malmstrom R."/>
            <person name="Stieglmeier M."/>
            <person name="Klingl A."/>
            <person name="Woyke T."/>
            <person name="Ryan C.M."/>
            <person name="Banfield J.F."/>
        </authorList>
    </citation>
    <scope>NUCLEOTIDE SEQUENCE [LARGE SCALE GENOMIC DNA]</scope>
</reference>
<feature type="transmembrane region" description="Helical" evidence="6">
    <location>
        <begin position="230"/>
        <end position="250"/>
    </location>
</feature>
<comment type="subcellular location">
    <subcellularLocation>
        <location evidence="1">Membrane</location>
        <topology evidence="1">Multi-pass membrane protein</topology>
    </subcellularLocation>
</comment>
<dbReference type="Pfam" id="PF01594">
    <property type="entry name" value="AI-2E_transport"/>
    <property type="match status" value="1"/>
</dbReference>
<dbReference type="AlphaFoldDB" id="A0A2M6WIK8"/>
<feature type="transmembrane region" description="Helical" evidence="6">
    <location>
        <begin position="148"/>
        <end position="167"/>
    </location>
</feature>
<sequence length="351" mass="38419">MFTKESNLFLMILLLISLGLIVVLLSGFATPLVLGAILATISYTPYKRLAEKLKGRKSLASLIVVIIIVLIIILPFFGVMTLLANEAFDLIRSIRIELGSDSPFATVTETLSKYLNIDARVFLENQILPNVNRLGTFISSQISQIISASGRLAIGFFLLVMTIFYLLRDGEQFATFLKRLSPLQKKDDALLFDIFRQTGKAVFVGNIISAIAQGLLGGLGFVIFGLPSPIFWGTVIAFISLIPLLGPYVISVPATILIFLTGKPFIALGFLLYNTLIVSTADNVIKPKLIGDKIKVHPLFILLAILGGLKMFGIIGIVYGPLVAAIFMSLVHTFEKNAERKKQQQLTEAKS</sequence>
<comment type="similarity">
    <text evidence="2">Belongs to the autoinducer-2 exporter (AI-2E) (TC 2.A.86) family.</text>
</comment>
<proteinExistence type="inferred from homology"/>
<accession>A0A2M6WIK8</accession>
<evidence type="ECO:0000256" key="5">
    <source>
        <dbReference type="ARBA" id="ARBA00023136"/>
    </source>
</evidence>
<evidence type="ECO:0008006" key="9">
    <source>
        <dbReference type="Google" id="ProtNLM"/>
    </source>
</evidence>
<protein>
    <recommendedName>
        <fullName evidence="9">AI-2E family transporter</fullName>
    </recommendedName>
</protein>
<evidence type="ECO:0000256" key="6">
    <source>
        <dbReference type="SAM" id="Phobius"/>
    </source>
</evidence>
<gene>
    <name evidence="7" type="ORF">COU08_01190</name>
</gene>
<evidence type="ECO:0000256" key="4">
    <source>
        <dbReference type="ARBA" id="ARBA00022989"/>
    </source>
</evidence>
<dbReference type="EMBL" id="PFBA01000013">
    <property type="protein sequence ID" value="PIT92593.1"/>
    <property type="molecule type" value="Genomic_DNA"/>
</dbReference>
<dbReference type="PANTHER" id="PTHR21716">
    <property type="entry name" value="TRANSMEMBRANE PROTEIN"/>
    <property type="match status" value="1"/>
</dbReference>
<evidence type="ECO:0000256" key="1">
    <source>
        <dbReference type="ARBA" id="ARBA00004141"/>
    </source>
</evidence>
<evidence type="ECO:0000313" key="8">
    <source>
        <dbReference type="Proteomes" id="UP000228635"/>
    </source>
</evidence>
<feature type="transmembrane region" description="Helical" evidence="6">
    <location>
        <begin position="59"/>
        <end position="84"/>
    </location>
</feature>
<dbReference type="InterPro" id="IPR002549">
    <property type="entry name" value="AI-2E-like"/>
</dbReference>
<comment type="caution">
    <text evidence="7">The sequence shown here is derived from an EMBL/GenBank/DDBJ whole genome shotgun (WGS) entry which is preliminary data.</text>
</comment>
<dbReference type="GO" id="GO:0016020">
    <property type="term" value="C:membrane"/>
    <property type="evidence" value="ECO:0007669"/>
    <property type="project" value="UniProtKB-SubCell"/>
</dbReference>
<keyword evidence="4 6" id="KW-1133">Transmembrane helix</keyword>
<evidence type="ECO:0000256" key="3">
    <source>
        <dbReference type="ARBA" id="ARBA00022692"/>
    </source>
</evidence>
<dbReference type="PANTHER" id="PTHR21716:SF4">
    <property type="entry name" value="TRANSMEMBRANE PROTEIN 245"/>
    <property type="match status" value="1"/>
</dbReference>